<dbReference type="AlphaFoldDB" id="A0A2H3CT10"/>
<feature type="region of interest" description="Disordered" evidence="1">
    <location>
        <begin position="150"/>
        <end position="195"/>
    </location>
</feature>
<gene>
    <name evidence="2" type="ORF">ARMGADRAFT_1088338</name>
</gene>
<keyword evidence="3" id="KW-1185">Reference proteome</keyword>
<feature type="compositionally biased region" description="Acidic residues" evidence="1">
    <location>
        <begin position="151"/>
        <end position="170"/>
    </location>
</feature>
<reference evidence="3" key="1">
    <citation type="journal article" date="2017" name="Nat. Ecol. Evol.">
        <title>Genome expansion and lineage-specific genetic innovations in the forest pathogenic fungi Armillaria.</title>
        <authorList>
            <person name="Sipos G."/>
            <person name="Prasanna A.N."/>
            <person name="Walter M.C."/>
            <person name="O'Connor E."/>
            <person name="Balint B."/>
            <person name="Krizsan K."/>
            <person name="Kiss B."/>
            <person name="Hess J."/>
            <person name="Varga T."/>
            <person name="Slot J."/>
            <person name="Riley R."/>
            <person name="Boka B."/>
            <person name="Rigling D."/>
            <person name="Barry K."/>
            <person name="Lee J."/>
            <person name="Mihaltcheva S."/>
            <person name="LaButti K."/>
            <person name="Lipzen A."/>
            <person name="Waldron R."/>
            <person name="Moloney N.M."/>
            <person name="Sperisen C."/>
            <person name="Kredics L."/>
            <person name="Vagvoelgyi C."/>
            <person name="Patrignani A."/>
            <person name="Fitzpatrick D."/>
            <person name="Nagy I."/>
            <person name="Doyle S."/>
            <person name="Anderson J.B."/>
            <person name="Grigoriev I.V."/>
            <person name="Gueldener U."/>
            <person name="Muensterkoetter M."/>
            <person name="Nagy L.G."/>
        </authorList>
    </citation>
    <scope>NUCLEOTIDE SEQUENCE [LARGE SCALE GENOMIC DNA]</scope>
    <source>
        <strain evidence="3">Ar21-2</strain>
    </source>
</reference>
<dbReference type="EMBL" id="KZ293697">
    <property type="protein sequence ID" value="PBK84574.1"/>
    <property type="molecule type" value="Genomic_DNA"/>
</dbReference>
<name>A0A2H3CT10_ARMGA</name>
<dbReference type="Proteomes" id="UP000217790">
    <property type="component" value="Unassembled WGS sequence"/>
</dbReference>
<dbReference type="InParanoid" id="A0A2H3CT10"/>
<evidence type="ECO:0000256" key="1">
    <source>
        <dbReference type="SAM" id="MobiDB-lite"/>
    </source>
</evidence>
<feature type="compositionally biased region" description="Low complexity" evidence="1">
    <location>
        <begin position="69"/>
        <end position="88"/>
    </location>
</feature>
<sequence>MTDKFPCTCGCNTLLSKHQIQRHRSGKASPHILAAQALKDRQHRFKLPKPTSTTGIKCIQALPVTVNTASSSNLTPTSSPLPTESLPASPNPDTNIKTLQAPDMDLTSDANINTDDEGMVDLEEAISHLDIEGQAPNITVAQPRYYHTVIEDDESSGDEDGDKEQEDSSYEEGYPLSEDSDDDIPIWDMLNESFE</sequence>
<feature type="region of interest" description="Disordered" evidence="1">
    <location>
        <begin position="69"/>
        <end position="96"/>
    </location>
</feature>
<proteinExistence type="predicted"/>
<accession>A0A2H3CT10</accession>
<organism evidence="2 3">
    <name type="scientific">Armillaria gallica</name>
    <name type="common">Bulbous honey fungus</name>
    <name type="synonym">Armillaria bulbosa</name>
    <dbReference type="NCBI Taxonomy" id="47427"/>
    <lineage>
        <taxon>Eukaryota</taxon>
        <taxon>Fungi</taxon>
        <taxon>Dikarya</taxon>
        <taxon>Basidiomycota</taxon>
        <taxon>Agaricomycotina</taxon>
        <taxon>Agaricomycetes</taxon>
        <taxon>Agaricomycetidae</taxon>
        <taxon>Agaricales</taxon>
        <taxon>Marasmiineae</taxon>
        <taxon>Physalacriaceae</taxon>
        <taxon>Armillaria</taxon>
    </lineage>
</organism>
<evidence type="ECO:0000313" key="3">
    <source>
        <dbReference type="Proteomes" id="UP000217790"/>
    </source>
</evidence>
<protein>
    <submittedName>
        <fullName evidence="2">Uncharacterized protein</fullName>
    </submittedName>
</protein>
<evidence type="ECO:0000313" key="2">
    <source>
        <dbReference type="EMBL" id="PBK84574.1"/>
    </source>
</evidence>